<dbReference type="Pfam" id="PF19040">
    <property type="entry name" value="SGNH"/>
    <property type="match status" value="1"/>
</dbReference>
<keyword evidence="3" id="KW-1185">Reference proteome</keyword>
<name>A0A0M3II69_ASCLU</name>
<feature type="domain" description="SGNH" evidence="2">
    <location>
        <begin position="272"/>
        <end position="487"/>
    </location>
</feature>
<keyword evidence="1" id="KW-0472">Membrane</keyword>
<dbReference type="AlphaFoldDB" id="A0A0M3II69"/>
<dbReference type="WBParaSite" id="ALUE_0001820201-mRNA-1">
    <property type="protein sequence ID" value="ALUE_0001820201-mRNA-1"/>
    <property type="gene ID" value="ALUE_0001820201"/>
</dbReference>
<feature type="transmembrane region" description="Helical" evidence="1">
    <location>
        <begin position="91"/>
        <end position="115"/>
    </location>
</feature>
<evidence type="ECO:0000259" key="2">
    <source>
        <dbReference type="Pfam" id="PF19040"/>
    </source>
</evidence>
<dbReference type="PANTHER" id="PTHR23028">
    <property type="entry name" value="ACETYLTRANSFERASE"/>
    <property type="match status" value="1"/>
</dbReference>
<sequence>MRRLDQRSFGQQVEKNDPVVHPKTKPFLFCSVLPAMACKMVTIIAIFLLSPVILFIPNNELLCRLTVTAAATLIVARISPSVNDFFISRTLLFIGDISYSLYLAHWPIIVFFRYIYHANQLLFTDSLIVAQLSFLLAYLSFRTIEKCFIRENFAKALVLISLLFLSSIILMNYPNDSFVLSEQQANPSNVIEVMSKSLGRTSFERNCFAFRYQDYRPKMVTSSMLQKAQVANERFLLYWPNHERYSSPDPLVDKHFKSKGITIWLTAYHKNSGNLSVAVFGNSFAHRSFRAIVEAFGQRVKEIRLIANPGCPPFIGSVFTENPGDDCGPFLNASVELIEEMKPDITFIIFRPSPPINSPIVDLSKDDQYSNIQHTIDRISAVTKRIILEYPLPVSIRRPYTPFLMEHFRDANVSLDDVKIDYSAFWNEMKHIFKRLDNVKCTKCDRIYTHKLFCDFKICRVFDPENLYSFFDKDTHYNDYAMKCFEKVYSEIIHENYANGVIG</sequence>
<dbReference type="PANTHER" id="PTHR23028:SF53">
    <property type="entry name" value="ACYL_TRANSF_3 DOMAIN-CONTAINING PROTEIN"/>
    <property type="match status" value="1"/>
</dbReference>
<dbReference type="GO" id="GO:0016020">
    <property type="term" value="C:membrane"/>
    <property type="evidence" value="ECO:0007669"/>
    <property type="project" value="TreeGrafter"/>
</dbReference>
<feature type="transmembrane region" description="Helical" evidence="1">
    <location>
        <begin position="27"/>
        <end position="49"/>
    </location>
</feature>
<protein>
    <submittedName>
        <fullName evidence="4">SGNH domain-containing protein</fullName>
    </submittedName>
</protein>
<feature type="transmembrane region" description="Helical" evidence="1">
    <location>
        <begin position="61"/>
        <end position="79"/>
    </location>
</feature>
<organism evidence="3 4">
    <name type="scientific">Ascaris lumbricoides</name>
    <name type="common">Giant roundworm</name>
    <dbReference type="NCBI Taxonomy" id="6252"/>
    <lineage>
        <taxon>Eukaryota</taxon>
        <taxon>Metazoa</taxon>
        <taxon>Ecdysozoa</taxon>
        <taxon>Nematoda</taxon>
        <taxon>Chromadorea</taxon>
        <taxon>Rhabditida</taxon>
        <taxon>Spirurina</taxon>
        <taxon>Ascaridomorpha</taxon>
        <taxon>Ascaridoidea</taxon>
        <taxon>Ascarididae</taxon>
        <taxon>Ascaris</taxon>
    </lineage>
</organism>
<evidence type="ECO:0000313" key="4">
    <source>
        <dbReference type="WBParaSite" id="ALUE_0001820201-mRNA-1"/>
    </source>
</evidence>
<proteinExistence type="predicted"/>
<keyword evidence="1" id="KW-1133">Transmembrane helix</keyword>
<dbReference type="GO" id="GO:0000271">
    <property type="term" value="P:polysaccharide biosynthetic process"/>
    <property type="evidence" value="ECO:0007669"/>
    <property type="project" value="TreeGrafter"/>
</dbReference>
<feature type="transmembrane region" description="Helical" evidence="1">
    <location>
        <begin position="153"/>
        <end position="173"/>
    </location>
</feature>
<evidence type="ECO:0000313" key="3">
    <source>
        <dbReference type="Proteomes" id="UP000036681"/>
    </source>
</evidence>
<reference evidence="4" key="1">
    <citation type="submission" date="2017-02" db="UniProtKB">
        <authorList>
            <consortium name="WormBaseParasite"/>
        </authorList>
    </citation>
    <scope>IDENTIFICATION</scope>
</reference>
<dbReference type="InterPro" id="IPR043968">
    <property type="entry name" value="SGNH"/>
</dbReference>
<evidence type="ECO:0000256" key="1">
    <source>
        <dbReference type="SAM" id="Phobius"/>
    </source>
</evidence>
<accession>A0A0M3II69</accession>
<feature type="transmembrane region" description="Helical" evidence="1">
    <location>
        <begin position="121"/>
        <end position="141"/>
    </location>
</feature>
<dbReference type="Proteomes" id="UP000036681">
    <property type="component" value="Unplaced"/>
</dbReference>
<keyword evidence="1" id="KW-0812">Transmembrane</keyword>
<dbReference type="InterPro" id="IPR050879">
    <property type="entry name" value="Acyltransferase_3"/>
</dbReference>